<dbReference type="RefSeq" id="WP_187658237.1">
    <property type="nucleotide sequence ID" value="NZ_JACSOD020000450.1"/>
</dbReference>
<dbReference type="Pfam" id="PF22252">
    <property type="entry name" value="PNGase_F-II_N"/>
    <property type="match status" value="1"/>
</dbReference>
<name>A0ABS2CUW0_9FLAO</name>
<dbReference type="NCBIfam" id="TIGR01200">
    <property type="entry name" value="GLPGLI"/>
    <property type="match status" value="1"/>
</dbReference>
<keyword evidence="2" id="KW-1185">Reference proteome</keyword>
<evidence type="ECO:0000313" key="1">
    <source>
        <dbReference type="EMBL" id="MBM6498738.1"/>
    </source>
</evidence>
<comment type="caution">
    <text evidence="1">The sequence shown here is derived from an EMBL/GenBank/DDBJ whole genome shotgun (WGS) entry which is preliminary data.</text>
</comment>
<protein>
    <submittedName>
        <fullName evidence="1">GLPGLI family protein</fullName>
    </submittedName>
</protein>
<dbReference type="Proteomes" id="UP000759529">
    <property type="component" value="Unassembled WGS sequence"/>
</dbReference>
<dbReference type="InterPro" id="IPR005901">
    <property type="entry name" value="GLPGLI"/>
</dbReference>
<reference evidence="1 2" key="1">
    <citation type="submission" date="2021-02" db="EMBL/GenBank/DDBJ databases">
        <authorList>
            <person name="Jung H.S."/>
            <person name="Chun B.H."/>
            <person name="Jeon C.O."/>
        </authorList>
    </citation>
    <scope>NUCLEOTIDE SEQUENCE [LARGE SCALE GENOMIC DNA]</scope>
    <source>
        <strain evidence="1 2">LMG 25203</strain>
    </source>
</reference>
<sequence>MIRILFLLISSLSFSQHTISGVVEYTVESLSSEITKNIAKTSKNVSEQKALLEIFSNEPAHFILEFNGNEAIYKNAKNEMQSDANKKPKPKFLEIVGGGNGIFYSNSIEKSTLTQKESFGELFLISSKFLDWELTSETKKIGNYTCFKAKYIAKNDNKNLIDEVWYTPEIPVQFGPTKYIGLPGLVLEVIAGKVRFTATKIQLNSQQPIVIEKPNKGTKITEEEYTKKLQQIGTELGF</sequence>
<organism evidence="1 2">
    <name type="scientific">Flavobacterium macrobrachii</name>
    <dbReference type="NCBI Taxonomy" id="591204"/>
    <lineage>
        <taxon>Bacteria</taxon>
        <taxon>Pseudomonadati</taxon>
        <taxon>Bacteroidota</taxon>
        <taxon>Flavobacteriia</taxon>
        <taxon>Flavobacteriales</taxon>
        <taxon>Flavobacteriaceae</taxon>
        <taxon>Flavobacterium</taxon>
    </lineage>
</organism>
<evidence type="ECO:0000313" key="2">
    <source>
        <dbReference type="Proteomes" id="UP000759529"/>
    </source>
</evidence>
<dbReference type="EMBL" id="JACSOD020000450">
    <property type="protein sequence ID" value="MBM6498738.1"/>
    <property type="molecule type" value="Genomic_DNA"/>
</dbReference>
<gene>
    <name evidence="1" type="ORF">H9X54_005405</name>
</gene>
<proteinExistence type="predicted"/>
<accession>A0ABS2CUW0</accession>